<sequence>MTKAPIEDIKAITILLATTVFIGNLNKTNNIGIIMKAPPAPTIPEIIPMKRPMITNKYLLNEDFSELGFTLININVNASKAIMIYTVFTNVASNKFARNAPNILPIIMPPPI</sequence>
<organism evidence="1">
    <name type="scientific">Staphylococcus aureus</name>
    <dbReference type="NCBI Taxonomy" id="1280"/>
    <lineage>
        <taxon>Bacteria</taxon>
        <taxon>Bacillati</taxon>
        <taxon>Bacillota</taxon>
        <taxon>Bacilli</taxon>
        <taxon>Bacillales</taxon>
        <taxon>Staphylococcaceae</taxon>
        <taxon>Staphylococcus</taxon>
    </lineage>
</organism>
<evidence type="ECO:0000313" key="1">
    <source>
        <dbReference type="EMBL" id="BAA94315.1"/>
    </source>
</evidence>
<proteinExistence type="predicted"/>
<dbReference type="AlphaFoldDB" id="Q9XBB7"/>
<dbReference type="EMBL" id="AB033763">
    <property type="protein sequence ID" value="BAA94315.1"/>
    <property type="molecule type" value="Genomic_DNA"/>
</dbReference>
<reference evidence="1" key="2">
    <citation type="journal article" date="2003" name="Drug Resist. Updat.">
        <title>Insights on antibiotic resistance of Staphylococcus aureus from its whole genome: genomic island SCC.</title>
        <authorList>
            <person name="Ito T."/>
            <person name="Okuma K."/>
            <person name="Xue M.X."/>
            <person name="Yuzawa H."/>
            <person name="Hiramatsu K."/>
        </authorList>
    </citation>
    <scope>NUCLEOTIDE SEQUENCE</scope>
    <source>
        <strain evidence="1">NCTC10442</strain>
    </source>
</reference>
<name>Q9XBB7_STAAU</name>
<protein>
    <submittedName>
        <fullName evidence="1">Uncharacterized protein</fullName>
    </submittedName>
</protein>
<reference evidence="1" key="1">
    <citation type="journal article" date="2001" name="Antimicrob. Agents Chemother.">
        <title>Structural Comparison of Three Types of Staphylococcal Cassette Chromosome mec Integrated in the Chromosome in Methicillin-Resistant Staphylococcus aureus.</title>
        <authorList>
            <person name="Ito T."/>
            <person name="Katayama Y."/>
            <person name="Asada K."/>
            <person name="Mori N."/>
            <person name="Tsutsumimoto K."/>
            <person name="Hiramatsu K."/>
        </authorList>
    </citation>
    <scope>NUCLEOTIDE SEQUENCE</scope>
    <source>
        <strain evidence="1">NCTC10442</strain>
    </source>
</reference>
<accession>Q9XBB7</accession>